<keyword evidence="2" id="KW-0472">Membrane</keyword>
<geneLocation type="plasmid" evidence="3">
    <name>lp174</name>
</geneLocation>
<dbReference type="RefSeq" id="WP_020732497.1">
    <property type="nucleotide sequence ID" value="NC_021623.1"/>
</dbReference>
<protein>
    <submittedName>
        <fullName evidence="3">Bdr-like protein</fullName>
    </submittedName>
</protein>
<evidence type="ECO:0000313" key="3">
    <source>
        <dbReference type="EMBL" id="AGO68853.1"/>
    </source>
</evidence>
<reference evidence="3" key="1">
    <citation type="submission" date="2012-01" db="EMBL/GenBank/DDBJ databases">
        <authorList>
            <person name="Campeau S.A."/>
            <person name="Porcella S.F."/>
            <person name="Schwan T.G."/>
            <person name="Barbour A.G."/>
        </authorList>
    </citation>
    <scope>NUCLEOTIDE SEQUENCE</scope>
    <source>
        <strain evidence="3">HS1</strain>
        <plasmid evidence="3">lp174</plasmid>
    </source>
</reference>
<proteinExistence type="predicted"/>
<gene>
    <name evidence="3" type="ORF">BHA162</name>
</gene>
<keyword evidence="3" id="KW-0614">Plasmid</keyword>
<dbReference type="SUPFAM" id="SSF47162">
    <property type="entry name" value="Apolipoprotein"/>
    <property type="match status" value="1"/>
</dbReference>
<name>S4VQL8_BORHE</name>
<keyword evidence="1" id="KW-0175">Coiled coil</keyword>
<dbReference type="AlphaFoldDB" id="S4VQL8"/>
<dbReference type="Gene3D" id="1.20.120.20">
    <property type="entry name" value="Apolipoprotein"/>
    <property type="match status" value="1"/>
</dbReference>
<reference evidence="3" key="2">
    <citation type="journal article" date="2013" name="J. Bacteriol.">
        <title>Large linear plasmids of Borrelia species that cause relapsing fever.</title>
        <authorList>
            <person name="Miller S.C."/>
            <person name="Porcella S.F."/>
            <person name="Raffel S.J."/>
            <person name="Schwan T.G."/>
            <person name="Barbour A.G."/>
        </authorList>
    </citation>
    <scope>NUCLEOTIDE SEQUENCE</scope>
    <source>
        <strain evidence="3">HS1</strain>
        <plasmid evidence="3">lp174</plasmid>
    </source>
</reference>
<organism evidence="3">
    <name type="scientific">Borrelia hermsii</name>
    <dbReference type="NCBI Taxonomy" id="140"/>
    <lineage>
        <taxon>Bacteria</taxon>
        <taxon>Pseudomonadati</taxon>
        <taxon>Spirochaetota</taxon>
        <taxon>Spirochaetia</taxon>
        <taxon>Spirochaetales</taxon>
        <taxon>Borreliaceae</taxon>
        <taxon>Borrelia</taxon>
    </lineage>
</organism>
<accession>S4VQL8</accession>
<dbReference type="EMBL" id="HM008709">
    <property type="protein sequence ID" value="AGO68853.1"/>
    <property type="molecule type" value="Genomic_DNA"/>
</dbReference>
<sequence>MGVAEKEQVNDEEIAKSAVRPERVKKDYHSVTFDGQIISYYVLEEKFDIFQDRMLDNFHYLDDKISMLKIDLTEKIDGVETRLNEKIETVRNDLNAKIEGVESRLNEKIEGVESRLNEKIETVRNDLNAKIDGVEIRLNEKIETVKSDLNAKIEGVESRLNEKIDKLDARVDKLDEKIEIVKNDLGQINSRLTLIESKLGFKGQLVSSLTVIAALAASYFVAQLFVSLGKYLGIS</sequence>
<evidence type="ECO:0000256" key="1">
    <source>
        <dbReference type="SAM" id="Coils"/>
    </source>
</evidence>
<feature type="transmembrane region" description="Helical" evidence="2">
    <location>
        <begin position="205"/>
        <end position="226"/>
    </location>
</feature>
<keyword evidence="2" id="KW-0812">Transmembrane</keyword>
<feature type="coiled-coil region" evidence="1">
    <location>
        <begin position="84"/>
        <end position="191"/>
    </location>
</feature>
<evidence type="ECO:0000256" key="2">
    <source>
        <dbReference type="SAM" id="Phobius"/>
    </source>
</evidence>
<keyword evidence="2" id="KW-1133">Transmembrane helix</keyword>